<dbReference type="Proteomes" id="UP000320160">
    <property type="component" value="Unassembled WGS sequence"/>
</dbReference>
<name>A0A553WK47_9SPHN</name>
<dbReference type="RefSeq" id="WP_143775954.1">
    <property type="nucleotide sequence ID" value="NZ_VKKU01000001.1"/>
</dbReference>
<protein>
    <submittedName>
        <fullName evidence="1">DUF2188 domain-containing protein</fullName>
    </submittedName>
</protein>
<organism evidence="1 2">
    <name type="scientific">Sphingorhabdus contaminans</name>
    <dbReference type="NCBI Taxonomy" id="1343899"/>
    <lineage>
        <taxon>Bacteria</taxon>
        <taxon>Pseudomonadati</taxon>
        <taxon>Pseudomonadota</taxon>
        <taxon>Alphaproteobacteria</taxon>
        <taxon>Sphingomonadales</taxon>
        <taxon>Sphingomonadaceae</taxon>
        <taxon>Sphingorhabdus</taxon>
    </lineage>
</organism>
<dbReference type="OrthoDB" id="7871279at2"/>
<keyword evidence="2" id="KW-1185">Reference proteome</keyword>
<evidence type="ECO:0000313" key="2">
    <source>
        <dbReference type="Proteomes" id="UP000320160"/>
    </source>
</evidence>
<comment type="caution">
    <text evidence="1">The sequence shown here is derived from an EMBL/GenBank/DDBJ whole genome shotgun (WGS) entry which is preliminary data.</text>
</comment>
<sequence>MSTMMYDLLPDQEWDGWRLQKSGSQRAESIFLSKEMAMRLLPEATEGGCTVLIRDMQGRVESSVILD</sequence>
<evidence type="ECO:0000313" key="1">
    <source>
        <dbReference type="EMBL" id="TSB05038.1"/>
    </source>
</evidence>
<reference evidence="1 2" key="1">
    <citation type="submission" date="2019-07" db="EMBL/GenBank/DDBJ databases">
        <authorList>
            <person name="Park M."/>
        </authorList>
    </citation>
    <scope>NUCLEOTIDE SEQUENCE [LARGE SCALE GENOMIC DNA]</scope>
    <source>
        <strain evidence="1 2">KCTC32445</strain>
    </source>
</reference>
<accession>A0A553WK47</accession>
<gene>
    <name evidence="1" type="ORF">FOM92_06545</name>
</gene>
<proteinExistence type="predicted"/>
<dbReference type="EMBL" id="VKKU01000001">
    <property type="protein sequence ID" value="TSB05038.1"/>
    <property type="molecule type" value="Genomic_DNA"/>
</dbReference>
<dbReference type="AlphaFoldDB" id="A0A553WK47"/>